<evidence type="ECO:0000313" key="3">
    <source>
        <dbReference type="Proteomes" id="UP000195139"/>
    </source>
</evidence>
<sequence>MMTKNKIETELSIKEHVNFMLNFAEVFNKNKDMLQVAESVNIPSHQYSVEIKD</sequence>
<evidence type="ECO:0000313" key="1">
    <source>
        <dbReference type="EMBL" id="MEI5994808.1"/>
    </source>
</evidence>
<reference evidence="2" key="1">
    <citation type="submission" date="2017-05" db="EMBL/GenBank/DDBJ databases">
        <title>The Genome Sequence of Enterococcus sp. 4G2_DIV0659.</title>
        <authorList>
            <consortium name="The Broad Institute Genomics Platform"/>
            <consortium name="The Broad Institute Genomic Center for Infectious Diseases"/>
            <person name="Earl A."/>
            <person name="Manson A."/>
            <person name="Schwartman J."/>
            <person name="Gilmore M."/>
            <person name="Abouelleil A."/>
            <person name="Cao P."/>
            <person name="Chapman S."/>
            <person name="Cusick C."/>
            <person name="Shea T."/>
            <person name="Young S."/>
            <person name="Neafsey D."/>
            <person name="Nusbaum C."/>
            <person name="Birren B."/>
        </authorList>
    </citation>
    <scope>NUCLEOTIDE SEQUENCE [LARGE SCALE GENOMIC DNA]</scope>
    <source>
        <strain evidence="2">4G2_DIV0659</strain>
    </source>
</reference>
<dbReference type="AlphaFoldDB" id="A0A242CHL5"/>
<name>A0A242CHL5_9ENTE</name>
<dbReference type="Proteomes" id="UP000195139">
    <property type="component" value="Unassembled WGS sequence"/>
</dbReference>
<reference evidence="1 3" key="2">
    <citation type="submission" date="2018-07" db="EMBL/GenBank/DDBJ databases">
        <title>The Genome Sequence of Enterococcus sp. DIV0659b.</title>
        <authorList>
            <consortium name="The Broad Institute Genomics Platform"/>
            <consortium name="The Broad Institute Genomic Center for Infectious Diseases"/>
            <person name="Earl A."/>
            <person name="Manson A."/>
            <person name="Schwartman J."/>
            <person name="Gilmore M."/>
            <person name="Abouelleil A."/>
            <person name="Cao P."/>
            <person name="Chapman S."/>
            <person name="Cusick C."/>
            <person name="Shea T."/>
            <person name="Young S."/>
            <person name="Neafsey D."/>
            <person name="Nusbaum C."/>
            <person name="Birren B."/>
        </authorList>
    </citation>
    <scope>NUCLEOTIDE SEQUENCE [LARGE SCALE GENOMIC DNA]</scope>
    <source>
        <strain evidence="1 3">4G2_DIV0659</strain>
    </source>
</reference>
<dbReference type="STRING" id="1834181.A5880_000297"/>
<keyword evidence="3" id="KW-1185">Reference proteome</keyword>
<dbReference type="EMBL" id="NGLE01000001">
    <property type="protein sequence ID" value="OTO09618.1"/>
    <property type="molecule type" value="Genomic_DNA"/>
</dbReference>
<comment type="caution">
    <text evidence="2">The sequence shown here is derived from an EMBL/GenBank/DDBJ whole genome shotgun (WGS) entry which is preliminary data.</text>
</comment>
<protein>
    <submittedName>
        <fullName evidence="2">Uncharacterized protein</fullName>
    </submittedName>
</protein>
<gene>
    <name evidence="2" type="ORF">A5880_000297</name>
    <name evidence="1" type="ORF">A5880_002394</name>
</gene>
<organism evidence="2">
    <name type="scientific">Candidatus Enterococcus mansonii</name>
    <dbReference type="NCBI Taxonomy" id="1834181"/>
    <lineage>
        <taxon>Bacteria</taxon>
        <taxon>Bacillati</taxon>
        <taxon>Bacillota</taxon>
        <taxon>Bacilli</taxon>
        <taxon>Lactobacillales</taxon>
        <taxon>Enterococcaceae</taxon>
        <taxon>Enterococcus</taxon>
    </lineage>
</organism>
<evidence type="ECO:0000313" key="2">
    <source>
        <dbReference type="EMBL" id="OTO09618.1"/>
    </source>
</evidence>
<proteinExistence type="predicted"/>
<accession>A0A242CHL5</accession>
<dbReference type="EMBL" id="NGLE02000001">
    <property type="protein sequence ID" value="MEI5994808.1"/>
    <property type="molecule type" value="Genomic_DNA"/>
</dbReference>